<evidence type="ECO:0000256" key="1">
    <source>
        <dbReference type="ARBA" id="ARBA00004141"/>
    </source>
</evidence>
<evidence type="ECO:0000313" key="11">
    <source>
        <dbReference type="Proteomes" id="UP001189429"/>
    </source>
</evidence>
<dbReference type="EC" id="2.3.1.225" evidence="7"/>
<feature type="non-terminal residue" evidence="10">
    <location>
        <position position="1"/>
    </location>
</feature>
<keyword evidence="4 7" id="KW-1133">Transmembrane helix</keyword>
<accession>A0ABN9TX53</accession>
<keyword evidence="6 7" id="KW-0012">Acyltransferase</keyword>
<dbReference type="PROSITE" id="PS50216">
    <property type="entry name" value="DHHC"/>
    <property type="match status" value="1"/>
</dbReference>
<evidence type="ECO:0000256" key="3">
    <source>
        <dbReference type="ARBA" id="ARBA00022692"/>
    </source>
</evidence>
<evidence type="ECO:0000256" key="6">
    <source>
        <dbReference type="ARBA" id="ARBA00023315"/>
    </source>
</evidence>
<keyword evidence="11" id="KW-1185">Reference proteome</keyword>
<feature type="compositionally biased region" description="Low complexity" evidence="8">
    <location>
        <begin position="35"/>
        <end position="50"/>
    </location>
</feature>
<feature type="region of interest" description="Disordered" evidence="8">
    <location>
        <begin position="1"/>
        <end position="75"/>
    </location>
</feature>
<proteinExistence type="inferred from homology"/>
<evidence type="ECO:0000256" key="5">
    <source>
        <dbReference type="ARBA" id="ARBA00023136"/>
    </source>
</evidence>
<comment type="caution">
    <text evidence="10">The sequence shown here is derived from an EMBL/GenBank/DDBJ whole genome shotgun (WGS) entry which is preliminary data.</text>
</comment>
<feature type="domain" description="Palmitoyltransferase DHHC" evidence="9">
    <location>
        <begin position="173"/>
        <end position="280"/>
    </location>
</feature>
<protein>
    <recommendedName>
        <fullName evidence="7">Palmitoyltransferase</fullName>
        <ecNumber evidence="7">2.3.1.225</ecNumber>
    </recommendedName>
</protein>
<comment type="catalytic activity">
    <reaction evidence="7">
        <text>L-cysteinyl-[protein] + hexadecanoyl-CoA = S-hexadecanoyl-L-cysteinyl-[protein] + CoA</text>
        <dbReference type="Rhea" id="RHEA:36683"/>
        <dbReference type="Rhea" id="RHEA-COMP:10131"/>
        <dbReference type="Rhea" id="RHEA-COMP:11032"/>
        <dbReference type="ChEBI" id="CHEBI:29950"/>
        <dbReference type="ChEBI" id="CHEBI:57287"/>
        <dbReference type="ChEBI" id="CHEBI:57379"/>
        <dbReference type="ChEBI" id="CHEBI:74151"/>
        <dbReference type="EC" id="2.3.1.225"/>
    </reaction>
</comment>
<keyword evidence="5 7" id="KW-0472">Membrane</keyword>
<sequence length="376" mass="40717">PPPLRAAVWPRGGPPPLPWGGAGGRGAAAARRRGAAAPAAPGGARAEPQAPKSPGHEPAAAAHQGAPVGHGLRPGRSRRCLWHPLRVPPGLVAAAAVVLAPGNAPRVPCVIPEPATGILPVRDDGPGRGTVQLGLLHGGRDEATEVLQDVQRVEARPHAPLRRVQPLRAGRSDMDHHCPWINNCVGFYPGGFFIQLLVYVYLTLWMVILFSVQPQYCDVLRLTRTWNDSSREQDAWAAVRTAIVGVAFGMSVLLVCTLTNFIKFHMKLALDNVTTIENLEREEDRCGPCTDWRCRRPPHLCATESWIRTPAKNLHLEDEENDSRSPLIMRMTIDGTLCEDCNAPSPPSQQVPRADPKTMGGGHGCPPRCSYDQTPK</sequence>
<comment type="subcellular location">
    <subcellularLocation>
        <location evidence="1">Membrane</location>
        <topology evidence="1">Multi-pass membrane protein</topology>
    </subcellularLocation>
</comment>
<feature type="transmembrane region" description="Helical" evidence="7">
    <location>
        <begin position="236"/>
        <end position="258"/>
    </location>
</feature>
<evidence type="ECO:0000313" key="10">
    <source>
        <dbReference type="EMBL" id="CAK0850881.1"/>
    </source>
</evidence>
<dbReference type="InterPro" id="IPR001594">
    <property type="entry name" value="Palmitoyltrfase_DHHC"/>
</dbReference>
<dbReference type="Proteomes" id="UP001189429">
    <property type="component" value="Unassembled WGS sequence"/>
</dbReference>
<feature type="transmembrane region" description="Helical" evidence="7">
    <location>
        <begin position="196"/>
        <end position="216"/>
    </location>
</feature>
<gene>
    <name evidence="10" type="ORF">PCOR1329_LOCUS43171</name>
</gene>
<keyword evidence="2 7" id="KW-0808">Transferase</keyword>
<feature type="region of interest" description="Disordered" evidence="8">
    <location>
        <begin position="343"/>
        <end position="376"/>
    </location>
</feature>
<evidence type="ECO:0000259" key="9">
    <source>
        <dbReference type="Pfam" id="PF01529"/>
    </source>
</evidence>
<evidence type="ECO:0000256" key="8">
    <source>
        <dbReference type="SAM" id="MobiDB-lite"/>
    </source>
</evidence>
<reference evidence="10" key="1">
    <citation type="submission" date="2023-10" db="EMBL/GenBank/DDBJ databases">
        <authorList>
            <person name="Chen Y."/>
            <person name="Shah S."/>
            <person name="Dougan E. K."/>
            <person name="Thang M."/>
            <person name="Chan C."/>
        </authorList>
    </citation>
    <scope>NUCLEOTIDE SEQUENCE [LARGE SCALE GENOMIC DNA]</scope>
</reference>
<comment type="similarity">
    <text evidence="7">Belongs to the DHHC palmitoyltransferase family.</text>
</comment>
<evidence type="ECO:0000256" key="7">
    <source>
        <dbReference type="RuleBase" id="RU079119"/>
    </source>
</evidence>
<comment type="domain">
    <text evidence="7">The DHHC domain is required for palmitoyltransferase activity.</text>
</comment>
<name>A0ABN9TX53_9DINO</name>
<dbReference type="PANTHER" id="PTHR12246">
    <property type="entry name" value="PALMITOYLTRANSFERASE ZDHHC16"/>
    <property type="match status" value="1"/>
</dbReference>
<organism evidence="10 11">
    <name type="scientific">Prorocentrum cordatum</name>
    <dbReference type="NCBI Taxonomy" id="2364126"/>
    <lineage>
        <taxon>Eukaryota</taxon>
        <taxon>Sar</taxon>
        <taxon>Alveolata</taxon>
        <taxon>Dinophyceae</taxon>
        <taxon>Prorocentrales</taxon>
        <taxon>Prorocentraceae</taxon>
        <taxon>Prorocentrum</taxon>
    </lineage>
</organism>
<dbReference type="InterPro" id="IPR039859">
    <property type="entry name" value="PFA4/ZDH16/20/ERF2-like"/>
</dbReference>
<keyword evidence="3 7" id="KW-0812">Transmembrane</keyword>
<dbReference type="Pfam" id="PF01529">
    <property type="entry name" value="DHHC"/>
    <property type="match status" value="1"/>
</dbReference>
<dbReference type="EMBL" id="CAUYUJ010015184">
    <property type="protein sequence ID" value="CAK0850881.1"/>
    <property type="molecule type" value="Genomic_DNA"/>
</dbReference>
<evidence type="ECO:0000256" key="4">
    <source>
        <dbReference type="ARBA" id="ARBA00022989"/>
    </source>
</evidence>
<evidence type="ECO:0000256" key="2">
    <source>
        <dbReference type="ARBA" id="ARBA00022679"/>
    </source>
</evidence>